<accession>A0A438LZJ2</accession>
<evidence type="ECO:0000313" key="3">
    <source>
        <dbReference type="Proteomes" id="UP000284824"/>
    </source>
</evidence>
<proteinExistence type="predicted"/>
<gene>
    <name evidence="2" type="ORF">EDD27_1104</name>
</gene>
<protein>
    <submittedName>
        <fullName evidence="2">Uncharacterized protein</fullName>
    </submittedName>
</protein>
<sequence>MNALDNIYRFRHGSDRHTPGAATQPAVAS</sequence>
<keyword evidence="3" id="KW-1185">Reference proteome</keyword>
<dbReference type="AlphaFoldDB" id="A0A438LZJ2"/>
<evidence type="ECO:0000313" key="2">
    <source>
        <dbReference type="EMBL" id="RVX38777.1"/>
    </source>
</evidence>
<dbReference type="EMBL" id="SAUN01000001">
    <property type="protein sequence ID" value="RVX38777.1"/>
    <property type="molecule type" value="Genomic_DNA"/>
</dbReference>
<reference evidence="2 3" key="1">
    <citation type="submission" date="2019-01" db="EMBL/GenBank/DDBJ databases">
        <title>Sequencing the genomes of 1000 actinobacteria strains.</title>
        <authorList>
            <person name="Klenk H.-P."/>
        </authorList>
    </citation>
    <scope>NUCLEOTIDE SEQUENCE [LARGE SCALE GENOMIC DNA]</scope>
    <source>
        <strain evidence="2 3">DSM 43925</strain>
    </source>
</reference>
<comment type="caution">
    <text evidence="2">The sequence shown here is derived from an EMBL/GenBank/DDBJ whole genome shotgun (WGS) entry which is preliminary data.</text>
</comment>
<dbReference type="Proteomes" id="UP000284824">
    <property type="component" value="Unassembled WGS sequence"/>
</dbReference>
<feature type="region of interest" description="Disordered" evidence="1">
    <location>
        <begin position="1"/>
        <end position="29"/>
    </location>
</feature>
<name>A0A438LZJ2_9ACTN</name>
<evidence type="ECO:0000256" key="1">
    <source>
        <dbReference type="SAM" id="MobiDB-lite"/>
    </source>
</evidence>
<organism evidence="2 3">
    <name type="scientific">Nonomuraea polychroma</name>
    <dbReference type="NCBI Taxonomy" id="46176"/>
    <lineage>
        <taxon>Bacteria</taxon>
        <taxon>Bacillati</taxon>
        <taxon>Actinomycetota</taxon>
        <taxon>Actinomycetes</taxon>
        <taxon>Streptosporangiales</taxon>
        <taxon>Streptosporangiaceae</taxon>
        <taxon>Nonomuraea</taxon>
    </lineage>
</organism>